<name>A0AA41FDA3_9FIRM</name>
<dbReference type="RefSeq" id="WP_156199993.1">
    <property type="nucleotide sequence ID" value="NZ_CABJDD010000019.1"/>
</dbReference>
<reference evidence="2 4" key="2">
    <citation type="submission" date="2024-06" db="EMBL/GenBank/DDBJ databases">
        <title>Genomic Encyclopedia of Type Strains, Phase IV (KMG-IV): sequencing the most valuable type-strain genomes for metagenomic binning, comparative biology and taxonomic classification.</title>
        <authorList>
            <person name="Goeker M."/>
        </authorList>
    </citation>
    <scope>NUCLEOTIDE SEQUENCE [LARGE SCALE GENOMIC DNA]</scope>
    <source>
        <strain evidence="2 4">DSM 19261</strain>
    </source>
</reference>
<dbReference type="GeneID" id="93163498"/>
<evidence type="ECO:0000313" key="4">
    <source>
        <dbReference type="Proteomes" id="UP001549200"/>
    </source>
</evidence>
<reference evidence="1" key="1">
    <citation type="journal article" date="2021" name="Gut Microbes">
        <title>A synthetic consortium of 100 gut commensals modulates the composition and function in a colon model of the microbiome of elderly subjects.</title>
        <authorList>
            <person name="Perez M."/>
            <person name="Ntemiri A."/>
            <person name="Tan H."/>
            <person name="Harris H.M.B."/>
            <person name="Roager H.M."/>
            <person name="Ribiere C."/>
            <person name="O'Toole P.W."/>
        </authorList>
    </citation>
    <scope>NUCLEOTIDE SEQUENCE</scope>
    <source>
        <strain evidence="1">MCC335</strain>
    </source>
</reference>
<comment type="caution">
    <text evidence="1">The sequence shown here is derived from an EMBL/GenBank/DDBJ whole genome shotgun (WGS) entry which is preliminary data.</text>
</comment>
<evidence type="ECO:0000313" key="2">
    <source>
        <dbReference type="EMBL" id="MET3570600.1"/>
    </source>
</evidence>
<dbReference type="Proteomes" id="UP000708338">
    <property type="component" value="Unassembled WGS sequence"/>
</dbReference>
<dbReference type="EMBL" id="WQPS01000006">
    <property type="protein sequence ID" value="MBT9809430.1"/>
    <property type="molecule type" value="Genomic_DNA"/>
</dbReference>
<keyword evidence="4" id="KW-1185">Reference proteome</keyword>
<evidence type="ECO:0000313" key="3">
    <source>
        <dbReference type="Proteomes" id="UP000708338"/>
    </source>
</evidence>
<gene>
    <name evidence="2" type="ORF">ABID13_002238</name>
    <name evidence="1" type="ORF">GPL26_07195</name>
</gene>
<sequence length="45" mass="4911">MGMMNHVGCGFFAIIMGSKNKWDSHPLARYTRDAMSAMKGAGYGL</sequence>
<dbReference type="Proteomes" id="UP001549200">
    <property type="component" value="Unassembled WGS sequence"/>
</dbReference>
<accession>A0AA41FDA3</accession>
<dbReference type="AlphaFoldDB" id="A0AA41FDA3"/>
<evidence type="ECO:0000313" key="1">
    <source>
        <dbReference type="EMBL" id="MBT9809430.1"/>
    </source>
</evidence>
<proteinExistence type="predicted"/>
<organism evidence="1 3">
    <name type="scientific">Enterocloster citroniae</name>
    <dbReference type="NCBI Taxonomy" id="358743"/>
    <lineage>
        <taxon>Bacteria</taxon>
        <taxon>Bacillati</taxon>
        <taxon>Bacillota</taxon>
        <taxon>Clostridia</taxon>
        <taxon>Lachnospirales</taxon>
        <taxon>Lachnospiraceae</taxon>
        <taxon>Enterocloster</taxon>
    </lineage>
</organism>
<protein>
    <submittedName>
        <fullName evidence="1">Uncharacterized protein</fullName>
    </submittedName>
</protein>
<dbReference type="EMBL" id="JBEPLZ010000007">
    <property type="protein sequence ID" value="MET3570600.1"/>
    <property type="molecule type" value="Genomic_DNA"/>
</dbReference>